<dbReference type="InterPro" id="IPR000182">
    <property type="entry name" value="GNAT_dom"/>
</dbReference>
<dbReference type="EMBL" id="JACIJS010000005">
    <property type="protein sequence ID" value="MBB5516031.1"/>
    <property type="molecule type" value="Genomic_DNA"/>
</dbReference>
<dbReference type="Pfam" id="PF00583">
    <property type="entry name" value="Acetyltransf_1"/>
    <property type="match status" value="1"/>
</dbReference>
<dbReference type="PROSITE" id="PS51186">
    <property type="entry name" value="GNAT"/>
    <property type="match status" value="1"/>
</dbReference>
<dbReference type="AlphaFoldDB" id="A0A840WN58"/>
<keyword evidence="2" id="KW-0808">Transferase</keyword>
<dbReference type="Proteomes" id="UP000553766">
    <property type="component" value="Unassembled WGS sequence"/>
</dbReference>
<evidence type="ECO:0000313" key="2">
    <source>
        <dbReference type="EMBL" id="MBB5516031.1"/>
    </source>
</evidence>
<proteinExistence type="predicted"/>
<dbReference type="InterPro" id="IPR016181">
    <property type="entry name" value="Acyl_CoA_acyltransferase"/>
</dbReference>
<reference evidence="2 3" key="1">
    <citation type="submission" date="2020-08" db="EMBL/GenBank/DDBJ databases">
        <title>Genomic Encyclopedia of Type Strains, Phase IV (KMG-IV): sequencing the most valuable type-strain genomes for metagenomic binning, comparative biology and taxonomic classification.</title>
        <authorList>
            <person name="Goeker M."/>
        </authorList>
    </citation>
    <scope>NUCLEOTIDE SEQUENCE [LARGE SCALE GENOMIC DNA]</scope>
    <source>
        <strain evidence="2 3">DSM 103377</strain>
    </source>
</reference>
<dbReference type="Gene3D" id="3.40.630.30">
    <property type="match status" value="1"/>
</dbReference>
<evidence type="ECO:0000313" key="3">
    <source>
        <dbReference type="Proteomes" id="UP000553766"/>
    </source>
</evidence>
<comment type="caution">
    <text evidence="2">The sequence shown here is derived from an EMBL/GenBank/DDBJ whole genome shotgun (WGS) entry which is preliminary data.</text>
</comment>
<dbReference type="CDD" id="cd04301">
    <property type="entry name" value="NAT_SF"/>
    <property type="match status" value="1"/>
</dbReference>
<feature type="domain" description="N-acetyltransferase" evidence="1">
    <location>
        <begin position="1"/>
        <end position="159"/>
    </location>
</feature>
<keyword evidence="3" id="KW-1185">Reference proteome</keyword>
<protein>
    <submittedName>
        <fullName evidence="2">GNAT superfamily N-acetyltransferase</fullName>
    </submittedName>
</protein>
<sequence>MEFVEGYRRGMLAGMIRLHMRYYGEKWDFGAGFEALLAKEMGLFMDRFDPRRDLLLTVWEGDWLAGSLVIDGAKPLRAHLRWFIVDDRAQGLGLGRQLMERGVEFLDKRAVPVTYLTSFAGLDAAAKLYIEAGFQIVREDEKDRWQGGVTEQMWERPKPRRHLMG</sequence>
<organism evidence="2 3">
    <name type="scientific">Rubricella aquisinus</name>
    <dbReference type="NCBI Taxonomy" id="2028108"/>
    <lineage>
        <taxon>Bacteria</taxon>
        <taxon>Pseudomonadati</taxon>
        <taxon>Pseudomonadota</taxon>
        <taxon>Alphaproteobacteria</taxon>
        <taxon>Rhodobacterales</taxon>
        <taxon>Paracoccaceae</taxon>
        <taxon>Rubricella</taxon>
    </lineage>
</organism>
<dbReference type="SUPFAM" id="SSF55729">
    <property type="entry name" value="Acyl-CoA N-acyltransferases (Nat)"/>
    <property type="match status" value="1"/>
</dbReference>
<accession>A0A840WN58</accession>
<dbReference type="GO" id="GO:0016747">
    <property type="term" value="F:acyltransferase activity, transferring groups other than amino-acyl groups"/>
    <property type="evidence" value="ECO:0007669"/>
    <property type="project" value="InterPro"/>
</dbReference>
<name>A0A840WN58_9RHOB</name>
<gene>
    <name evidence="2" type="ORF">FHS89_002051</name>
</gene>
<evidence type="ECO:0000259" key="1">
    <source>
        <dbReference type="PROSITE" id="PS51186"/>
    </source>
</evidence>